<evidence type="ECO:0000256" key="7">
    <source>
        <dbReference type="ARBA" id="ARBA00023157"/>
    </source>
</evidence>
<gene>
    <name evidence="14" type="ORF">ACG04R_13080</name>
</gene>
<feature type="signal peptide" evidence="10">
    <location>
        <begin position="1"/>
        <end position="30"/>
    </location>
</feature>
<evidence type="ECO:0000256" key="8">
    <source>
        <dbReference type="ARBA" id="ARBA00023239"/>
    </source>
</evidence>
<dbReference type="EMBL" id="JBIGIC010000005">
    <property type="protein sequence ID" value="MFG6487610.1"/>
    <property type="molecule type" value="Genomic_DNA"/>
</dbReference>
<evidence type="ECO:0000256" key="4">
    <source>
        <dbReference type="ARBA" id="ARBA00012437"/>
    </source>
</evidence>
<dbReference type="CDD" id="cd10317">
    <property type="entry name" value="RGL4_C"/>
    <property type="match status" value="1"/>
</dbReference>
<dbReference type="InterPro" id="IPR015364">
    <property type="entry name" value="RhgB_N"/>
</dbReference>
<dbReference type="RefSeq" id="WP_394410811.1">
    <property type="nucleotide sequence ID" value="NZ_JBIGIC010000005.1"/>
</dbReference>
<protein>
    <recommendedName>
        <fullName evidence="4">rhamnogalacturonan endolyase</fullName>
        <ecNumber evidence="4">4.2.2.23</ecNumber>
    </recommendedName>
</protein>
<keyword evidence="15" id="KW-1185">Reference proteome</keyword>
<comment type="similarity">
    <text evidence="3">Belongs to the polysaccharide lyase 4 family.</text>
</comment>
<comment type="caution">
    <text evidence="14">The sequence shown here is derived from an EMBL/GenBank/DDBJ whole genome shotgun (WGS) entry which is preliminary data.</text>
</comment>
<evidence type="ECO:0000256" key="6">
    <source>
        <dbReference type="ARBA" id="ARBA00022729"/>
    </source>
</evidence>
<dbReference type="InterPro" id="IPR014718">
    <property type="entry name" value="GH-type_carb-bd"/>
</dbReference>
<dbReference type="Pfam" id="PF14683">
    <property type="entry name" value="CBM-like"/>
    <property type="match status" value="1"/>
</dbReference>
<dbReference type="Gene3D" id="2.70.98.10">
    <property type="match status" value="1"/>
</dbReference>
<dbReference type="Pfam" id="PF09284">
    <property type="entry name" value="RhgB_N"/>
    <property type="match status" value="1"/>
</dbReference>
<dbReference type="InterPro" id="IPR013784">
    <property type="entry name" value="Carb-bd-like_fold"/>
</dbReference>
<evidence type="ECO:0000256" key="3">
    <source>
        <dbReference type="ARBA" id="ARBA00010418"/>
    </source>
</evidence>
<keyword evidence="5" id="KW-0964">Secreted</keyword>
<dbReference type="PANTHER" id="PTHR36574:SF1">
    <property type="entry name" value="RHAMNOGALACTURONATE LYASE-RELATED"/>
    <property type="match status" value="1"/>
</dbReference>
<name>A0ABW7HCG8_9BURK</name>
<dbReference type="InterPro" id="IPR016590">
    <property type="entry name" value="Rhamnogalacturonase_B"/>
</dbReference>
<keyword evidence="8 14" id="KW-0456">Lyase</keyword>
<evidence type="ECO:0000256" key="9">
    <source>
        <dbReference type="ARBA" id="ARBA00023316"/>
    </source>
</evidence>
<keyword evidence="7" id="KW-1015">Disulfide bond</keyword>
<evidence type="ECO:0000259" key="12">
    <source>
        <dbReference type="Pfam" id="PF14683"/>
    </source>
</evidence>
<dbReference type="SUPFAM" id="SSF49785">
    <property type="entry name" value="Galactose-binding domain-like"/>
    <property type="match status" value="1"/>
</dbReference>
<dbReference type="SUPFAM" id="SSF49452">
    <property type="entry name" value="Starch-binding domain-like"/>
    <property type="match status" value="1"/>
</dbReference>
<dbReference type="SUPFAM" id="SSF74650">
    <property type="entry name" value="Galactose mutarotase-like"/>
    <property type="match status" value="1"/>
</dbReference>
<dbReference type="Pfam" id="PF14686">
    <property type="entry name" value="fn3_3"/>
    <property type="match status" value="1"/>
</dbReference>
<dbReference type="InterPro" id="IPR029411">
    <property type="entry name" value="RG-lyase_III"/>
</dbReference>
<dbReference type="CDD" id="cd10320">
    <property type="entry name" value="RGL4_N"/>
    <property type="match status" value="1"/>
</dbReference>
<evidence type="ECO:0000256" key="2">
    <source>
        <dbReference type="ARBA" id="ARBA00004613"/>
    </source>
</evidence>
<dbReference type="GO" id="GO:0016829">
    <property type="term" value="F:lyase activity"/>
    <property type="evidence" value="ECO:0007669"/>
    <property type="project" value="UniProtKB-KW"/>
</dbReference>
<keyword evidence="9" id="KW-0961">Cell wall biogenesis/degradation</keyword>
<evidence type="ECO:0000256" key="10">
    <source>
        <dbReference type="SAM" id="SignalP"/>
    </source>
</evidence>
<dbReference type="Gene3D" id="2.60.120.260">
    <property type="entry name" value="Galactose-binding domain-like"/>
    <property type="match status" value="1"/>
</dbReference>
<evidence type="ECO:0000256" key="1">
    <source>
        <dbReference type="ARBA" id="ARBA00001324"/>
    </source>
</evidence>
<dbReference type="InterPro" id="IPR011013">
    <property type="entry name" value="Gal_mutarotase_sf_dom"/>
</dbReference>
<evidence type="ECO:0000259" key="11">
    <source>
        <dbReference type="Pfam" id="PF09284"/>
    </source>
</evidence>
<feature type="domain" description="Rhamnogalacturonan lyase" evidence="13">
    <location>
        <begin position="291"/>
        <end position="356"/>
    </location>
</feature>
<evidence type="ECO:0000313" key="14">
    <source>
        <dbReference type="EMBL" id="MFG6487610.1"/>
    </source>
</evidence>
<dbReference type="Gene3D" id="2.60.40.1120">
    <property type="entry name" value="Carboxypeptidase-like, regulatory domain"/>
    <property type="match status" value="1"/>
</dbReference>
<evidence type="ECO:0000313" key="15">
    <source>
        <dbReference type="Proteomes" id="UP001606134"/>
    </source>
</evidence>
<dbReference type="InterPro" id="IPR008979">
    <property type="entry name" value="Galactose-bd-like_sf"/>
</dbReference>
<evidence type="ECO:0000259" key="13">
    <source>
        <dbReference type="Pfam" id="PF14686"/>
    </source>
</evidence>
<comment type="catalytic activity">
    <reaction evidence="1">
        <text>Endotype eliminative cleavage of L-alpha-rhamnopyranosyl-(1-&gt;4)-alpha-D-galactopyranosyluronic acid bonds of rhamnogalacturonan I domains in ramified hairy regions of pectin leaving L-rhamnopyranose at the reducing end and 4-deoxy-4,5-unsaturated D-galactopyranosyluronic acid at the non-reducing end.</text>
        <dbReference type="EC" id="4.2.2.23"/>
    </reaction>
</comment>
<feature type="chain" id="PRO_5045183969" description="rhamnogalacturonan endolyase" evidence="10">
    <location>
        <begin position="31"/>
        <end position="535"/>
    </location>
</feature>
<feature type="domain" description="Rhamnogalacturonan lyase" evidence="12">
    <location>
        <begin position="371"/>
        <end position="534"/>
    </location>
</feature>
<dbReference type="EC" id="4.2.2.23" evidence="4"/>
<dbReference type="PANTHER" id="PTHR36574">
    <property type="entry name" value="RHAMNOGALACTURONATE LYASE-RELATED"/>
    <property type="match status" value="1"/>
</dbReference>
<sequence length="535" mass="55845">MHPVLHRARTVLPALALAALGSLASQPALAAFGVTDASGYLTVDSGAGLVFKVNKTNGDITSMKLNGGVELLGQTKGSQISSGLSAVPSYTVSGSTALITIPTSTLTHYLAVRSGENTVYMATYISAEPSVGELRWITRLDKNVFTGVPTESNQTGNTGAIESTDVVGMSDGTTRSKYYGNQRAKDLYLRGVTGSGVGVYMAYGNRESSSGGPFFRDIQFKTDTDVEVTNYMNSGHNQTEAFRMGLHGPYAMLVTTGSTPSTPDMSWMSSLSLTGWVASASRGKVVLNGLSGMDSNYTYTVGFANDTAQYWGTASSSGAVSVAGMKPGTYTMTVYKGELGVYSESVSVSSGGTTTLNTRAITADPSTQSVLWRVGDWDGTPLELLNGQTFSVRHPSDSRNASWGTVAYAAGSANNKFPGALWKDVNSGTTVSFTLTSAQLAARTLRIGITAAYASGRPQVTVNSWSSSTPSASTQPSSRSLTIGTYRGNNTTFTYAIPASAFVAGTNTLTINVASGSSGTAYLSPGFGVDCIDLY</sequence>
<reference evidence="14 15" key="1">
    <citation type="submission" date="2024-08" db="EMBL/GenBank/DDBJ databases">
        <authorList>
            <person name="Lu H."/>
        </authorList>
    </citation>
    <scope>NUCLEOTIDE SEQUENCE [LARGE SCALE GENOMIC DNA]</scope>
    <source>
        <strain evidence="14 15">BYS78W</strain>
    </source>
</reference>
<accession>A0ABW7HCG8</accession>
<dbReference type="Proteomes" id="UP001606134">
    <property type="component" value="Unassembled WGS sequence"/>
</dbReference>
<organism evidence="14 15">
    <name type="scientific">Pelomonas candidula</name>
    <dbReference type="NCBI Taxonomy" id="3299025"/>
    <lineage>
        <taxon>Bacteria</taxon>
        <taxon>Pseudomonadati</taxon>
        <taxon>Pseudomonadota</taxon>
        <taxon>Betaproteobacteria</taxon>
        <taxon>Burkholderiales</taxon>
        <taxon>Sphaerotilaceae</taxon>
        <taxon>Roseateles</taxon>
    </lineage>
</organism>
<evidence type="ECO:0000256" key="5">
    <source>
        <dbReference type="ARBA" id="ARBA00022525"/>
    </source>
</evidence>
<feature type="domain" description="Rhamnogalacturonase B N-terminal" evidence="11">
    <location>
        <begin position="32"/>
        <end position="275"/>
    </location>
</feature>
<proteinExistence type="inferred from homology"/>
<dbReference type="InterPro" id="IPR029413">
    <property type="entry name" value="RG-lyase_II"/>
</dbReference>
<keyword evidence="6 10" id="KW-0732">Signal</keyword>
<comment type="subcellular location">
    <subcellularLocation>
        <location evidence="2">Secreted</location>
    </subcellularLocation>
</comment>